<evidence type="ECO:0000256" key="3">
    <source>
        <dbReference type="HAMAP-Rule" id="MF_00984"/>
    </source>
</evidence>
<comment type="caution">
    <text evidence="6">The sequence shown here is derived from an EMBL/GenBank/DDBJ whole genome shotgun (WGS) entry which is preliminary data.</text>
</comment>
<dbReference type="GO" id="GO:0006310">
    <property type="term" value="P:DNA recombination"/>
    <property type="evidence" value="ECO:0007669"/>
    <property type="project" value="UniProtKB-KW"/>
</dbReference>
<dbReference type="Proteomes" id="UP000485880">
    <property type="component" value="Unassembled WGS sequence"/>
</dbReference>
<dbReference type="NCBIfam" id="TIGR00621">
    <property type="entry name" value="ssb"/>
    <property type="match status" value="1"/>
</dbReference>
<dbReference type="GO" id="GO:0009295">
    <property type="term" value="C:nucleoid"/>
    <property type="evidence" value="ECO:0007669"/>
    <property type="project" value="TreeGrafter"/>
</dbReference>
<accession>A0A8B6M3Y0</accession>
<evidence type="ECO:0000256" key="4">
    <source>
        <dbReference type="PIRNR" id="PIRNR002070"/>
    </source>
</evidence>
<dbReference type="InterPro" id="IPR000424">
    <property type="entry name" value="Primosome_PriB/ssb"/>
</dbReference>
<dbReference type="InterPro" id="IPR012340">
    <property type="entry name" value="NA-bd_OB-fold"/>
</dbReference>
<evidence type="ECO:0000313" key="7">
    <source>
        <dbReference type="Proteomes" id="UP000485880"/>
    </source>
</evidence>
<organism evidence="6 7">
    <name type="scientific">Methylocella tundrae</name>
    <dbReference type="NCBI Taxonomy" id="227605"/>
    <lineage>
        <taxon>Bacteria</taxon>
        <taxon>Pseudomonadati</taxon>
        <taxon>Pseudomonadota</taxon>
        <taxon>Alphaproteobacteria</taxon>
        <taxon>Hyphomicrobiales</taxon>
        <taxon>Beijerinckiaceae</taxon>
        <taxon>Methylocella</taxon>
    </lineage>
</organism>
<keyword evidence="2" id="KW-0233">DNA recombination</keyword>
<evidence type="ECO:0000256" key="1">
    <source>
        <dbReference type="ARBA" id="ARBA00023125"/>
    </source>
</evidence>
<dbReference type="CDD" id="cd04496">
    <property type="entry name" value="SSB_OBF"/>
    <property type="match status" value="1"/>
</dbReference>
<proteinExistence type="inferred from homology"/>
<dbReference type="AlphaFoldDB" id="A0A8B6M3Y0"/>
<keyword evidence="1 3" id="KW-0238">DNA-binding</keyword>
<evidence type="ECO:0000313" key="6">
    <source>
        <dbReference type="EMBL" id="VTZ49485.1"/>
    </source>
</evidence>
<dbReference type="Pfam" id="PF00436">
    <property type="entry name" value="SSB"/>
    <property type="match status" value="1"/>
</dbReference>
<dbReference type="PANTHER" id="PTHR10302">
    <property type="entry name" value="SINGLE-STRANDED DNA-BINDING PROTEIN"/>
    <property type="match status" value="1"/>
</dbReference>
<feature type="region of interest" description="Disordered" evidence="5">
    <location>
        <begin position="114"/>
        <end position="137"/>
    </location>
</feature>
<dbReference type="PROSITE" id="PS50935">
    <property type="entry name" value="SSB"/>
    <property type="match status" value="1"/>
</dbReference>
<protein>
    <recommendedName>
        <fullName evidence="3 4">Single-stranded DNA-binding protein</fullName>
        <shortName evidence="3">SSB</shortName>
    </recommendedName>
</protein>
<evidence type="ECO:0000256" key="2">
    <source>
        <dbReference type="ARBA" id="ARBA00023172"/>
    </source>
</evidence>
<name>A0A8B6M3Y0_METTU</name>
<comment type="caution">
    <text evidence="3">Lacks conserved residue(s) required for the propagation of feature annotation.</text>
</comment>
<dbReference type="RefSeq" id="WP_174511813.1">
    <property type="nucleotide sequence ID" value="NZ_CABFMQ020000073.1"/>
</dbReference>
<dbReference type="PANTHER" id="PTHR10302:SF27">
    <property type="entry name" value="SINGLE-STRANDED DNA-BINDING PROTEIN"/>
    <property type="match status" value="1"/>
</dbReference>
<comment type="subunit">
    <text evidence="3">Homotetramer.</text>
</comment>
<sequence>MTGVNKAVLIGHLGRNPDIRHNRAGDQIATFSLATSESWRDKATGERKDRTEWHNVVVFDENICKVVEQYLKKGSLVYLEGKIRTREYDGKDGIKRRATEIVLERFRGELQMLTSQSNRPPPAEDADAYGTTSTRAEASKSIAEAINDDIPF</sequence>
<dbReference type="GO" id="GO:0006260">
    <property type="term" value="P:DNA replication"/>
    <property type="evidence" value="ECO:0007669"/>
    <property type="project" value="InterPro"/>
</dbReference>
<dbReference type="PIRSF" id="PIRSF002070">
    <property type="entry name" value="SSB"/>
    <property type="match status" value="1"/>
</dbReference>
<dbReference type="EMBL" id="CABFMQ020000073">
    <property type="protein sequence ID" value="VTZ49485.1"/>
    <property type="molecule type" value="Genomic_DNA"/>
</dbReference>
<dbReference type="InterPro" id="IPR011344">
    <property type="entry name" value="ssDNA-bd"/>
</dbReference>
<dbReference type="GO" id="GO:0003697">
    <property type="term" value="F:single-stranded DNA binding"/>
    <property type="evidence" value="ECO:0007669"/>
    <property type="project" value="UniProtKB-UniRule"/>
</dbReference>
<dbReference type="Gene3D" id="2.40.50.140">
    <property type="entry name" value="Nucleic acid-binding proteins"/>
    <property type="match status" value="1"/>
</dbReference>
<reference evidence="6 7" key="1">
    <citation type="submission" date="2019-05" db="EMBL/GenBank/DDBJ databases">
        <authorList>
            <person name="Farhan Ul Haque M."/>
        </authorList>
    </citation>
    <scope>NUCLEOTIDE SEQUENCE [LARGE SCALE GENOMIC DNA]</scope>
    <source>
        <strain evidence="6">2</strain>
    </source>
</reference>
<dbReference type="HAMAP" id="MF_00984">
    <property type="entry name" value="SSB"/>
    <property type="match status" value="1"/>
</dbReference>
<gene>
    <name evidence="6" type="primary">ssb</name>
    <name evidence="6" type="ORF">MPC4_170016</name>
</gene>
<dbReference type="SUPFAM" id="SSF50249">
    <property type="entry name" value="Nucleic acid-binding proteins"/>
    <property type="match status" value="1"/>
</dbReference>
<evidence type="ECO:0000256" key="5">
    <source>
        <dbReference type="SAM" id="MobiDB-lite"/>
    </source>
</evidence>
<keyword evidence="7" id="KW-1185">Reference proteome</keyword>